<evidence type="ECO:0000256" key="1">
    <source>
        <dbReference type="SAM" id="MobiDB-lite"/>
    </source>
</evidence>
<sequence>IVSLDPNVPITPVPLIAKILRTRKCIPGSIFLVEGIDNPITVTLRFRTARLLLGDGKLVIQALARPEVHPLLDEGEIFEGAYVRVGKFEMKILEMRGKKRERMAVLVVEDVRVVGWHRGVVEEAGVDVEEAVEMIRRRETGGGVKKEVRRVTREEIPRSYQKPARSVEEEGGDESEDESEEGEREESPCPVREPAKAEEAIPGDKEVEEETDYFSGSDDAFETLEISVDRATERRTQAAPQPMQVPAQSLPQPAVQRHHDPKEKEKLPWMAKDPTEPMKLTNLQAISKLPYRQNWMVNVLAVVTWLSDVEPTYLPPNTQRRARLADHTTDKQMLLTILLDAADFTPQIGSVVLLVGVKNHQFEGGSLRKYASDRPKTRKRWWTEHPEDSPVLEWCQEEATALKEWWGEKMLED</sequence>
<keyword evidence="3" id="KW-1185">Reference proteome</keyword>
<feature type="compositionally biased region" description="Low complexity" evidence="1">
    <location>
        <begin position="237"/>
        <end position="248"/>
    </location>
</feature>
<dbReference type="EMBL" id="JAULSU010000006">
    <property type="protein sequence ID" value="KAK0614321.1"/>
    <property type="molecule type" value="Genomic_DNA"/>
</dbReference>
<dbReference type="AlphaFoldDB" id="A0AA39WF91"/>
<dbReference type="Proteomes" id="UP001175000">
    <property type="component" value="Unassembled WGS sequence"/>
</dbReference>
<feature type="region of interest" description="Disordered" evidence="1">
    <location>
        <begin position="155"/>
        <end position="221"/>
    </location>
</feature>
<feature type="non-terminal residue" evidence="2">
    <location>
        <position position="413"/>
    </location>
</feature>
<proteinExistence type="predicted"/>
<reference evidence="2" key="1">
    <citation type="submission" date="2023-06" db="EMBL/GenBank/DDBJ databases">
        <title>Genome-scale phylogeny and comparative genomics of the fungal order Sordariales.</title>
        <authorList>
            <consortium name="Lawrence Berkeley National Laboratory"/>
            <person name="Hensen N."/>
            <person name="Bonometti L."/>
            <person name="Westerberg I."/>
            <person name="Brannstrom I.O."/>
            <person name="Guillou S."/>
            <person name="Cros-Aarteil S."/>
            <person name="Calhoun S."/>
            <person name="Haridas S."/>
            <person name="Kuo A."/>
            <person name="Mondo S."/>
            <person name="Pangilinan J."/>
            <person name="Riley R."/>
            <person name="Labutti K."/>
            <person name="Andreopoulos B."/>
            <person name="Lipzen A."/>
            <person name="Chen C."/>
            <person name="Yanf M."/>
            <person name="Daum C."/>
            <person name="Ng V."/>
            <person name="Clum A."/>
            <person name="Steindorff A."/>
            <person name="Ohm R."/>
            <person name="Martin F."/>
            <person name="Silar P."/>
            <person name="Natvig D."/>
            <person name="Lalanne C."/>
            <person name="Gautier V."/>
            <person name="Ament-Velasquez S.L."/>
            <person name="Kruys A."/>
            <person name="Hutchinson M.I."/>
            <person name="Powell A.J."/>
            <person name="Barry K."/>
            <person name="Miller A.N."/>
            <person name="Grigoriev I.V."/>
            <person name="Debuchy R."/>
            <person name="Gladieux P."/>
            <person name="Thoren M.H."/>
            <person name="Johannesson H."/>
        </authorList>
    </citation>
    <scope>NUCLEOTIDE SEQUENCE</scope>
    <source>
        <strain evidence="2">CBS 606.72</strain>
    </source>
</reference>
<protein>
    <submittedName>
        <fullName evidence="2">Uncharacterized protein</fullName>
    </submittedName>
</protein>
<organism evidence="2 3">
    <name type="scientific">Immersiella caudata</name>
    <dbReference type="NCBI Taxonomy" id="314043"/>
    <lineage>
        <taxon>Eukaryota</taxon>
        <taxon>Fungi</taxon>
        <taxon>Dikarya</taxon>
        <taxon>Ascomycota</taxon>
        <taxon>Pezizomycotina</taxon>
        <taxon>Sordariomycetes</taxon>
        <taxon>Sordariomycetidae</taxon>
        <taxon>Sordariales</taxon>
        <taxon>Lasiosphaeriaceae</taxon>
        <taxon>Immersiella</taxon>
    </lineage>
</organism>
<feature type="compositionally biased region" description="Basic and acidic residues" evidence="1">
    <location>
        <begin position="193"/>
        <end position="205"/>
    </location>
</feature>
<accession>A0AA39WF91</accession>
<evidence type="ECO:0000313" key="3">
    <source>
        <dbReference type="Proteomes" id="UP001175000"/>
    </source>
</evidence>
<feature type="region of interest" description="Disordered" evidence="1">
    <location>
        <begin position="234"/>
        <end position="255"/>
    </location>
</feature>
<evidence type="ECO:0000313" key="2">
    <source>
        <dbReference type="EMBL" id="KAK0614321.1"/>
    </source>
</evidence>
<feature type="non-terminal residue" evidence="2">
    <location>
        <position position="1"/>
    </location>
</feature>
<gene>
    <name evidence="2" type="ORF">B0T14DRAFT_390535</name>
</gene>
<feature type="compositionally biased region" description="Acidic residues" evidence="1">
    <location>
        <begin position="169"/>
        <end position="184"/>
    </location>
</feature>
<comment type="caution">
    <text evidence="2">The sequence shown here is derived from an EMBL/GenBank/DDBJ whole genome shotgun (WGS) entry which is preliminary data.</text>
</comment>
<name>A0AA39WF91_9PEZI</name>